<sequence length="230" mass="25224">MRHVVVGSTHFSMFILKAIREADPQGIIYTVERSPEVAEIMSRQVSGKPVHGLLTEQSTLENAGIRIADTFFALTDSDALNANLVELSKKVYSVPLTISIANNPKNVDLLYKSGSDYVLSPVDYVTGEVKALLSIDKPSRFSLPQNIGMDFIVMRPVNSIEAIDSIFSFISKERDVKDVMVTSATNGSIKKIEELAKGDFLVIAVRKTSSKELLESLEEILKKSSGGSKK</sequence>
<dbReference type="InterPro" id="IPR050721">
    <property type="entry name" value="Trk_Ktr_HKT_K-transport"/>
</dbReference>
<feature type="domain" description="RCK N-terminal" evidence="1">
    <location>
        <begin position="1"/>
        <end position="126"/>
    </location>
</feature>
<dbReference type="EMBL" id="DSFE01000030">
    <property type="protein sequence ID" value="HEU97437.1"/>
    <property type="molecule type" value="Genomic_DNA"/>
</dbReference>
<dbReference type="PROSITE" id="PS51201">
    <property type="entry name" value="RCK_N"/>
    <property type="match status" value="1"/>
</dbReference>
<dbReference type="InterPro" id="IPR036291">
    <property type="entry name" value="NAD(P)-bd_dom_sf"/>
</dbReference>
<evidence type="ECO:0000259" key="1">
    <source>
        <dbReference type="PROSITE" id="PS51201"/>
    </source>
</evidence>
<comment type="caution">
    <text evidence="2">The sequence shown here is derived from an EMBL/GenBank/DDBJ whole genome shotgun (WGS) entry which is preliminary data.</text>
</comment>
<gene>
    <name evidence="2" type="ORF">ENO36_01075</name>
</gene>
<organism evidence="2">
    <name type="scientific">Fervidicoccus fontis</name>
    <dbReference type="NCBI Taxonomy" id="683846"/>
    <lineage>
        <taxon>Archaea</taxon>
        <taxon>Thermoproteota</taxon>
        <taxon>Thermoprotei</taxon>
        <taxon>Fervidicoccales</taxon>
        <taxon>Fervidicoccaceae</taxon>
        <taxon>Fervidicoccus</taxon>
    </lineage>
</organism>
<name>A0A7C2YH09_9CREN</name>
<dbReference type="SUPFAM" id="SSF51735">
    <property type="entry name" value="NAD(P)-binding Rossmann-fold domains"/>
    <property type="match status" value="1"/>
</dbReference>
<evidence type="ECO:0000313" key="2">
    <source>
        <dbReference type="EMBL" id="HEU97437.1"/>
    </source>
</evidence>
<protein>
    <recommendedName>
        <fullName evidence="1">RCK N-terminal domain-containing protein</fullName>
    </recommendedName>
</protein>
<proteinExistence type="predicted"/>
<accession>A0A7C2YH09</accession>
<dbReference type="Proteomes" id="UP000885664">
    <property type="component" value="Unassembled WGS sequence"/>
</dbReference>
<dbReference type="AlphaFoldDB" id="A0A7C2YH09"/>
<dbReference type="Gene3D" id="3.40.50.720">
    <property type="entry name" value="NAD(P)-binding Rossmann-like Domain"/>
    <property type="match status" value="1"/>
</dbReference>
<dbReference type="GO" id="GO:0006813">
    <property type="term" value="P:potassium ion transport"/>
    <property type="evidence" value="ECO:0007669"/>
    <property type="project" value="InterPro"/>
</dbReference>
<dbReference type="PANTHER" id="PTHR43833">
    <property type="entry name" value="POTASSIUM CHANNEL PROTEIN 2-RELATED-RELATED"/>
    <property type="match status" value="1"/>
</dbReference>
<dbReference type="Pfam" id="PF02254">
    <property type="entry name" value="TrkA_N"/>
    <property type="match status" value="1"/>
</dbReference>
<reference evidence="2" key="1">
    <citation type="journal article" date="2020" name="mSystems">
        <title>Genome- and Community-Level Interaction Insights into Carbon Utilization and Element Cycling Functions of Hydrothermarchaeota in Hydrothermal Sediment.</title>
        <authorList>
            <person name="Zhou Z."/>
            <person name="Liu Y."/>
            <person name="Xu W."/>
            <person name="Pan J."/>
            <person name="Luo Z.H."/>
            <person name="Li M."/>
        </authorList>
    </citation>
    <scope>NUCLEOTIDE SEQUENCE [LARGE SCALE GENOMIC DNA]</scope>
    <source>
        <strain evidence="2">SpSt-1259</strain>
    </source>
</reference>
<dbReference type="InterPro" id="IPR003148">
    <property type="entry name" value="RCK_N"/>
</dbReference>